<feature type="non-terminal residue" evidence="3">
    <location>
        <position position="1"/>
    </location>
</feature>
<dbReference type="InterPro" id="IPR029061">
    <property type="entry name" value="THDP-binding"/>
</dbReference>
<dbReference type="EMBL" id="AJWY01002624">
    <property type="protein sequence ID" value="EKC77836.1"/>
    <property type="molecule type" value="Genomic_DNA"/>
</dbReference>
<dbReference type="InterPro" id="IPR011766">
    <property type="entry name" value="TPP_enzyme_TPP-bd"/>
</dbReference>
<dbReference type="Pfam" id="PF02775">
    <property type="entry name" value="TPP_enzyme_C"/>
    <property type="match status" value="1"/>
</dbReference>
<dbReference type="GO" id="GO:0003984">
    <property type="term" value="F:acetolactate synthase activity"/>
    <property type="evidence" value="ECO:0007669"/>
    <property type="project" value="TreeGrafter"/>
</dbReference>
<dbReference type="SUPFAM" id="SSF52518">
    <property type="entry name" value="Thiamin diphosphate-binding fold (THDP-binding)"/>
    <property type="match status" value="1"/>
</dbReference>
<dbReference type="GO" id="GO:0009097">
    <property type="term" value="P:isoleucine biosynthetic process"/>
    <property type="evidence" value="ECO:0007669"/>
    <property type="project" value="TreeGrafter"/>
</dbReference>
<dbReference type="GO" id="GO:0050660">
    <property type="term" value="F:flavin adenine dinucleotide binding"/>
    <property type="evidence" value="ECO:0007669"/>
    <property type="project" value="TreeGrafter"/>
</dbReference>
<dbReference type="GO" id="GO:0009099">
    <property type="term" value="P:L-valine biosynthetic process"/>
    <property type="evidence" value="ECO:0007669"/>
    <property type="project" value="TreeGrafter"/>
</dbReference>
<dbReference type="PANTHER" id="PTHR18968:SF13">
    <property type="entry name" value="ACETOLACTATE SYNTHASE CATALYTIC SUBUNIT, MITOCHONDRIAL"/>
    <property type="match status" value="1"/>
</dbReference>
<evidence type="ECO:0000259" key="2">
    <source>
        <dbReference type="Pfam" id="PF02775"/>
    </source>
</evidence>
<comment type="similarity">
    <text evidence="1">Belongs to the TPP enzyme family.</text>
</comment>
<gene>
    <name evidence="3" type="ORF">LEA_03962</name>
</gene>
<evidence type="ECO:0000256" key="1">
    <source>
        <dbReference type="ARBA" id="ARBA00007812"/>
    </source>
</evidence>
<evidence type="ECO:0000313" key="3">
    <source>
        <dbReference type="EMBL" id="EKC77836.1"/>
    </source>
</evidence>
<feature type="domain" description="Thiamine pyrophosphate enzyme TPP-binding" evidence="2">
    <location>
        <begin position="2"/>
        <end position="101"/>
    </location>
</feature>
<dbReference type="Gene3D" id="3.40.50.970">
    <property type="match status" value="1"/>
</dbReference>
<organism evidence="3">
    <name type="scientific">human gut metagenome</name>
    <dbReference type="NCBI Taxonomy" id="408170"/>
    <lineage>
        <taxon>unclassified sequences</taxon>
        <taxon>metagenomes</taxon>
        <taxon>organismal metagenomes</taxon>
    </lineage>
</organism>
<accession>K1V1U0</accession>
<dbReference type="GO" id="GO:0005948">
    <property type="term" value="C:acetolactate synthase complex"/>
    <property type="evidence" value="ECO:0007669"/>
    <property type="project" value="TreeGrafter"/>
</dbReference>
<dbReference type="InterPro" id="IPR045229">
    <property type="entry name" value="TPP_enz"/>
</dbReference>
<proteinExistence type="inferred from homology"/>
<protein>
    <submittedName>
        <fullName evidence="3">Acetolactate synthase II, large subunit, biosynthetic type</fullName>
    </submittedName>
</protein>
<dbReference type="PROSITE" id="PS51273">
    <property type="entry name" value="GATASE_TYPE_1"/>
    <property type="match status" value="1"/>
</dbReference>
<dbReference type="AlphaFoldDB" id="K1V1U0"/>
<dbReference type="GO" id="GO:0030976">
    <property type="term" value="F:thiamine pyrophosphate binding"/>
    <property type="evidence" value="ECO:0007669"/>
    <property type="project" value="InterPro"/>
</dbReference>
<reference evidence="3" key="1">
    <citation type="journal article" date="2013" name="Environ. Microbiol.">
        <title>Microbiota from the distal guts of lean and obese adolescents exhibit partial functional redundancy besides clear differences in community structure.</title>
        <authorList>
            <person name="Ferrer M."/>
            <person name="Ruiz A."/>
            <person name="Lanza F."/>
            <person name="Haange S.B."/>
            <person name="Oberbach A."/>
            <person name="Till H."/>
            <person name="Bargiela R."/>
            <person name="Campoy C."/>
            <person name="Segura M.T."/>
            <person name="Richter M."/>
            <person name="von Bergen M."/>
            <person name="Seifert J."/>
            <person name="Suarez A."/>
        </authorList>
    </citation>
    <scope>NUCLEOTIDE SEQUENCE</scope>
</reference>
<dbReference type="PANTHER" id="PTHR18968">
    <property type="entry name" value="THIAMINE PYROPHOSPHATE ENZYMES"/>
    <property type="match status" value="1"/>
</dbReference>
<comment type="caution">
    <text evidence="3">The sequence shown here is derived from an EMBL/GenBank/DDBJ whole genome shotgun (WGS) entry which is preliminary data.</text>
</comment>
<sequence length="111" mass="12024">DVIVICGDGSFQMGLNELATIAGNQLGIKIIIMKNARLGMVRELQDKHYGGRHSATILNGDPDFLKIADAYGIDHAEAHSNKEAENIIKGIVDSEKPFILVCDVHPDTPSI</sequence>
<name>K1V1U0_9ZZZZ</name>